<dbReference type="GO" id="GO:0005886">
    <property type="term" value="C:plasma membrane"/>
    <property type="evidence" value="ECO:0007669"/>
    <property type="project" value="UniProtKB-SubCell"/>
</dbReference>
<sequence length="268" mass="29181">MTGATSLDEAPRHKPPRRARSLILLGLAAALAFFTLCALGSWQLQRRAFKHELIAQVQARLRADRVPAPGADRWAGLTAANAEYRRVSATGRYDYGRQALVKAVTAMGDGYWVMTPLLRDDGSILLVNRGFVLPQWRQTPAPPETVTVQGLLRMGEPGWGFLRRNDPGADRWYSRDVQGIARARGLGVVAPYFIDAEAAPGAPDPARAPAGGLTVLRFADNHLVYALTWYALAGLVLTAVALVAREERRLRAGLSAPAPSCGPRRPRQ</sequence>
<keyword evidence="5 6" id="KW-0472">Membrane</keyword>
<dbReference type="RefSeq" id="WP_048025848.1">
    <property type="nucleotide sequence ID" value="NZ_CAJGUP010000034.1"/>
</dbReference>
<dbReference type="PANTHER" id="PTHR23427">
    <property type="entry name" value="SURFEIT LOCUS PROTEIN"/>
    <property type="match status" value="1"/>
</dbReference>
<evidence type="ECO:0000313" key="8">
    <source>
        <dbReference type="EMBL" id="CUI87921.1"/>
    </source>
</evidence>
<evidence type="ECO:0000256" key="5">
    <source>
        <dbReference type="ARBA" id="ARBA00023136"/>
    </source>
</evidence>
<dbReference type="PROSITE" id="PS50895">
    <property type="entry name" value="SURF1"/>
    <property type="match status" value="1"/>
</dbReference>
<name>A0A0J6C8K2_9BORD</name>
<feature type="transmembrane region" description="Helical" evidence="6">
    <location>
        <begin position="223"/>
        <end position="244"/>
    </location>
</feature>
<dbReference type="AlphaFoldDB" id="A0A0J6C8K2"/>
<keyword evidence="10" id="KW-1185">Reference proteome</keyword>
<reference evidence="7 10" key="2">
    <citation type="submission" date="2016-07" db="EMBL/GenBank/DDBJ databases">
        <title>Complete genome sequences of Bordetella pseudohinzii.</title>
        <authorList>
            <person name="Spilker T."/>
            <person name="Darrah R."/>
            <person name="LiPuma J.J."/>
        </authorList>
    </citation>
    <scope>NUCLEOTIDE SEQUENCE [LARGE SCALE GENOMIC DNA]</scope>
    <source>
        <strain evidence="7 10">HI4681</strain>
    </source>
</reference>
<dbReference type="InterPro" id="IPR002994">
    <property type="entry name" value="Surf1/Shy1"/>
</dbReference>
<dbReference type="EMBL" id="CYTV01000006">
    <property type="protein sequence ID" value="CUI87921.1"/>
    <property type="molecule type" value="Genomic_DNA"/>
</dbReference>
<accession>A0A0M7G0W2</accession>
<evidence type="ECO:0000256" key="6">
    <source>
        <dbReference type="RuleBase" id="RU363076"/>
    </source>
</evidence>
<dbReference type="InterPro" id="IPR045214">
    <property type="entry name" value="Surf1/Surf4"/>
</dbReference>
<reference evidence="8 9" key="1">
    <citation type="submission" date="2015-09" db="EMBL/GenBank/DDBJ databases">
        <authorList>
            <person name="Jackson K.R."/>
            <person name="Lunt B.L."/>
            <person name="Fisher J.N.B."/>
            <person name="Gardner A.V."/>
            <person name="Bailey M.E."/>
            <person name="Deus L.M."/>
            <person name="Earl A.S."/>
            <person name="Gibby P.D."/>
            <person name="Hartmann K.A."/>
            <person name="Liu J.E."/>
            <person name="Manci A.M."/>
            <person name="Nielsen D.A."/>
            <person name="Solomon M.B."/>
            <person name="Breakwell D.P."/>
            <person name="Burnett S.H."/>
            <person name="Grose J.H."/>
        </authorList>
    </citation>
    <scope>NUCLEOTIDE SEQUENCE [LARGE SCALE GENOMIC DNA]</scope>
    <source>
        <strain evidence="8 9">2789STDY5608636</strain>
    </source>
</reference>
<evidence type="ECO:0000256" key="3">
    <source>
        <dbReference type="ARBA" id="ARBA00022692"/>
    </source>
</evidence>
<dbReference type="CDD" id="cd06662">
    <property type="entry name" value="SURF1"/>
    <property type="match status" value="1"/>
</dbReference>
<dbReference type="Proteomes" id="UP000053096">
    <property type="component" value="Unassembled WGS sequence"/>
</dbReference>
<keyword evidence="6" id="KW-1003">Cell membrane</keyword>
<evidence type="ECO:0000313" key="9">
    <source>
        <dbReference type="Proteomes" id="UP000053096"/>
    </source>
</evidence>
<feature type="transmembrane region" description="Helical" evidence="6">
    <location>
        <begin position="22"/>
        <end position="42"/>
    </location>
</feature>
<dbReference type="Pfam" id="PF02104">
    <property type="entry name" value="SURF1"/>
    <property type="match status" value="1"/>
</dbReference>
<dbReference type="KEGG" id="bpdz:BBN53_05090"/>
<accession>A0A0J6C8K2</accession>
<evidence type="ECO:0000256" key="1">
    <source>
        <dbReference type="ARBA" id="ARBA00004370"/>
    </source>
</evidence>
<keyword evidence="3 6" id="KW-0812">Transmembrane</keyword>
<protein>
    <recommendedName>
        <fullName evidence="6">SURF1-like protein</fullName>
    </recommendedName>
</protein>
<organism evidence="8 9">
    <name type="scientific">Bordetella pseudohinzii</name>
    <dbReference type="NCBI Taxonomy" id="1331258"/>
    <lineage>
        <taxon>Bacteria</taxon>
        <taxon>Pseudomonadati</taxon>
        <taxon>Pseudomonadota</taxon>
        <taxon>Betaproteobacteria</taxon>
        <taxon>Burkholderiales</taxon>
        <taxon>Alcaligenaceae</taxon>
        <taxon>Bordetella</taxon>
    </lineage>
</organism>
<dbReference type="Proteomes" id="UP000092950">
    <property type="component" value="Chromosome"/>
</dbReference>
<evidence type="ECO:0000256" key="4">
    <source>
        <dbReference type="ARBA" id="ARBA00022989"/>
    </source>
</evidence>
<gene>
    <name evidence="7" type="ORF">BBN53_05090</name>
    <name evidence="8" type="ORF">ERS370011_02691</name>
</gene>
<evidence type="ECO:0000256" key="2">
    <source>
        <dbReference type="ARBA" id="ARBA00007165"/>
    </source>
</evidence>
<comment type="subcellular location">
    <subcellularLocation>
        <location evidence="6">Cell membrane</location>
        <topology evidence="6">Multi-pass membrane protein</topology>
    </subcellularLocation>
    <subcellularLocation>
        <location evidence="1">Membrane</location>
    </subcellularLocation>
</comment>
<keyword evidence="4 6" id="KW-1133">Transmembrane helix</keyword>
<comment type="similarity">
    <text evidence="2 6">Belongs to the SURF1 family.</text>
</comment>
<evidence type="ECO:0000313" key="7">
    <source>
        <dbReference type="EMBL" id="ANY15316.1"/>
    </source>
</evidence>
<proteinExistence type="inferred from homology"/>
<dbReference type="EMBL" id="CP016440">
    <property type="protein sequence ID" value="ANY15316.1"/>
    <property type="molecule type" value="Genomic_DNA"/>
</dbReference>
<evidence type="ECO:0000313" key="10">
    <source>
        <dbReference type="Proteomes" id="UP000092950"/>
    </source>
</evidence>
<dbReference type="OrthoDB" id="9807214at2"/>
<dbReference type="PANTHER" id="PTHR23427:SF2">
    <property type="entry name" value="SURFEIT LOCUS PROTEIN 1"/>
    <property type="match status" value="1"/>
</dbReference>